<dbReference type="Proteomes" id="UP000823388">
    <property type="component" value="Chromosome 5N"/>
</dbReference>
<name>A0A8T0S9F9_PANVG</name>
<gene>
    <name evidence="2" type="ORF">PVAP13_5NG170973</name>
</gene>
<protein>
    <submittedName>
        <fullName evidence="2">Uncharacterized protein</fullName>
    </submittedName>
</protein>
<feature type="region of interest" description="Disordered" evidence="1">
    <location>
        <begin position="16"/>
        <end position="156"/>
    </location>
</feature>
<reference evidence="2" key="1">
    <citation type="submission" date="2020-05" db="EMBL/GenBank/DDBJ databases">
        <title>WGS assembly of Panicum virgatum.</title>
        <authorList>
            <person name="Lovell J.T."/>
            <person name="Jenkins J."/>
            <person name="Shu S."/>
            <person name="Juenger T.E."/>
            <person name="Schmutz J."/>
        </authorList>
    </citation>
    <scope>NUCLEOTIDE SEQUENCE</scope>
    <source>
        <strain evidence="2">AP13</strain>
    </source>
</reference>
<dbReference type="AlphaFoldDB" id="A0A8T0S9F9"/>
<comment type="caution">
    <text evidence="2">The sequence shown here is derived from an EMBL/GenBank/DDBJ whole genome shotgun (WGS) entry which is preliminary data.</text>
</comment>
<accession>A0A8T0S9F9</accession>
<dbReference type="EMBL" id="CM029046">
    <property type="protein sequence ID" value="KAG2593423.1"/>
    <property type="molecule type" value="Genomic_DNA"/>
</dbReference>
<evidence type="ECO:0000313" key="2">
    <source>
        <dbReference type="EMBL" id="KAG2593423.1"/>
    </source>
</evidence>
<evidence type="ECO:0000313" key="3">
    <source>
        <dbReference type="Proteomes" id="UP000823388"/>
    </source>
</evidence>
<evidence type="ECO:0000256" key="1">
    <source>
        <dbReference type="SAM" id="MobiDB-lite"/>
    </source>
</evidence>
<proteinExistence type="predicted"/>
<sequence length="156" mass="16846">MFHLVASHRQPLTWTGDMLAPTVSPSSRSADQRGVCEKAPQASNKVTRRCSSHASVTWRPTPTACGPSPPGATRGSGGPFHLPTAHRTPLGARSSGRQTLLQTTPTRRRHFRPPPPPTKPILLRRRLSFSAARRGSGRGSRRRGVSRGSAEVFVGD</sequence>
<organism evidence="2 3">
    <name type="scientific">Panicum virgatum</name>
    <name type="common">Blackwell switchgrass</name>
    <dbReference type="NCBI Taxonomy" id="38727"/>
    <lineage>
        <taxon>Eukaryota</taxon>
        <taxon>Viridiplantae</taxon>
        <taxon>Streptophyta</taxon>
        <taxon>Embryophyta</taxon>
        <taxon>Tracheophyta</taxon>
        <taxon>Spermatophyta</taxon>
        <taxon>Magnoliopsida</taxon>
        <taxon>Liliopsida</taxon>
        <taxon>Poales</taxon>
        <taxon>Poaceae</taxon>
        <taxon>PACMAD clade</taxon>
        <taxon>Panicoideae</taxon>
        <taxon>Panicodae</taxon>
        <taxon>Paniceae</taxon>
        <taxon>Panicinae</taxon>
        <taxon>Panicum</taxon>
        <taxon>Panicum sect. Hiantes</taxon>
    </lineage>
</organism>
<keyword evidence="3" id="KW-1185">Reference proteome</keyword>
<feature type="compositionally biased region" description="Basic residues" evidence="1">
    <location>
        <begin position="135"/>
        <end position="145"/>
    </location>
</feature>